<keyword evidence="2" id="KW-1185">Reference proteome</keyword>
<dbReference type="EMBL" id="JASBWR010000014">
    <property type="protein sequence ID" value="KAJ9110086.1"/>
    <property type="molecule type" value="Genomic_DNA"/>
</dbReference>
<organism evidence="1 2">
    <name type="scientific">Naganishia cerealis</name>
    <dbReference type="NCBI Taxonomy" id="610337"/>
    <lineage>
        <taxon>Eukaryota</taxon>
        <taxon>Fungi</taxon>
        <taxon>Dikarya</taxon>
        <taxon>Basidiomycota</taxon>
        <taxon>Agaricomycotina</taxon>
        <taxon>Tremellomycetes</taxon>
        <taxon>Filobasidiales</taxon>
        <taxon>Filobasidiaceae</taxon>
        <taxon>Naganishia</taxon>
    </lineage>
</organism>
<name>A0ACC2WG96_9TREE</name>
<protein>
    <submittedName>
        <fullName evidence="1">Uncharacterized protein</fullName>
    </submittedName>
</protein>
<reference evidence="1" key="1">
    <citation type="submission" date="2023-04" db="EMBL/GenBank/DDBJ databases">
        <title>Draft Genome sequencing of Naganishia species isolated from polar environments using Oxford Nanopore Technology.</title>
        <authorList>
            <person name="Leo P."/>
            <person name="Venkateswaran K."/>
        </authorList>
    </citation>
    <scope>NUCLEOTIDE SEQUENCE</scope>
    <source>
        <strain evidence="1">MNA-CCFEE 5261</strain>
    </source>
</reference>
<evidence type="ECO:0000313" key="1">
    <source>
        <dbReference type="EMBL" id="KAJ9110086.1"/>
    </source>
</evidence>
<proteinExistence type="predicted"/>
<dbReference type="Proteomes" id="UP001241377">
    <property type="component" value="Unassembled WGS sequence"/>
</dbReference>
<evidence type="ECO:0000313" key="2">
    <source>
        <dbReference type="Proteomes" id="UP001241377"/>
    </source>
</evidence>
<gene>
    <name evidence="1" type="ORF">QFC19_001757</name>
</gene>
<accession>A0ACC2WG96</accession>
<sequence length="153" mass="16479">MEGALEQPALATVPVAPELISDALASAYIKLDYDICSAPLRLILNTPDVGTKTKSEVKSISEPACNGACAITVVVDEGRQEVHFASTGDARAVAGYYISPQTDSHGIRYQGGWKCEVLTEDHTANGPKEKKRYALSERLLYSPICIIVLKLAE</sequence>
<comment type="caution">
    <text evidence="1">The sequence shown here is derived from an EMBL/GenBank/DDBJ whole genome shotgun (WGS) entry which is preliminary data.</text>
</comment>